<evidence type="ECO:0000313" key="2">
    <source>
        <dbReference type="Proteomes" id="UP001209878"/>
    </source>
</evidence>
<reference evidence="1" key="1">
    <citation type="journal article" date="2023" name="Mol. Biol. Evol.">
        <title>Third-Generation Sequencing Reveals the Adaptive Role of the Epigenome in Three Deep-Sea Polychaetes.</title>
        <authorList>
            <person name="Perez M."/>
            <person name="Aroh O."/>
            <person name="Sun Y."/>
            <person name="Lan Y."/>
            <person name="Juniper S.K."/>
            <person name="Young C.R."/>
            <person name="Angers B."/>
            <person name="Qian P.Y."/>
        </authorList>
    </citation>
    <scope>NUCLEOTIDE SEQUENCE</scope>
    <source>
        <strain evidence="1">R07B-5</strain>
    </source>
</reference>
<dbReference type="Proteomes" id="UP001209878">
    <property type="component" value="Unassembled WGS sequence"/>
</dbReference>
<dbReference type="Pfam" id="PF13385">
    <property type="entry name" value="Laminin_G_3"/>
    <property type="match status" value="1"/>
</dbReference>
<dbReference type="Gene3D" id="2.60.120.200">
    <property type="match status" value="1"/>
</dbReference>
<dbReference type="SUPFAM" id="SSF49899">
    <property type="entry name" value="Concanavalin A-like lectins/glucanases"/>
    <property type="match status" value="1"/>
</dbReference>
<dbReference type="EMBL" id="JAODUO010000097">
    <property type="protein sequence ID" value="KAK2189771.1"/>
    <property type="molecule type" value="Genomic_DNA"/>
</dbReference>
<gene>
    <name evidence="1" type="ORF">NP493_97g00030</name>
</gene>
<accession>A0AAD9P889</accession>
<proteinExistence type="predicted"/>
<dbReference type="InterPro" id="IPR013320">
    <property type="entry name" value="ConA-like_dom_sf"/>
</dbReference>
<sequence>MVTTTFVFAMFVQSRNDWHHVTLVWTGYRVEMYMDGVCKDSASLSGGRLYNTLCPLVVAGEPKKRSEDVVPYMGYMDQICMYGRALSPNQVKHMYKHRHP</sequence>
<dbReference type="AlphaFoldDB" id="A0AAD9P889"/>
<evidence type="ECO:0000313" key="1">
    <source>
        <dbReference type="EMBL" id="KAK2189771.1"/>
    </source>
</evidence>
<protein>
    <submittedName>
        <fullName evidence="1">Uncharacterized protein</fullName>
    </submittedName>
</protein>
<keyword evidence="2" id="KW-1185">Reference proteome</keyword>
<name>A0AAD9P889_RIDPI</name>
<organism evidence="1 2">
    <name type="scientific">Ridgeia piscesae</name>
    <name type="common">Tubeworm</name>
    <dbReference type="NCBI Taxonomy" id="27915"/>
    <lineage>
        <taxon>Eukaryota</taxon>
        <taxon>Metazoa</taxon>
        <taxon>Spiralia</taxon>
        <taxon>Lophotrochozoa</taxon>
        <taxon>Annelida</taxon>
        <taxon>Polychaeta</taxon>
        <taxon>Sedentaria</taxon>
        <taxon>Canalipalpata</taxon>
        <taxon>Sabellida</taxon>
        <taxon>Siboglinidae</taxon>
        <taxon>Ridgeia</taxon>
    </lineage>
</organism>
<comment type="caution">
    <text evidence="1">The sequence shown here is derived from an EMBL/GenBank/DDBJ whole genome shotgun (WGS) entry which is preliminary data.</text>
</comment>